<dbReference type="FunFam" id="1.10.287.950:FF:000001">
    <property type="entry name" value="Methyl-accepting chemotaxis sensory transducer"/>
    <property type="match status" value="1"/>
</dbReference>
<dbReference type="GO" id="GO:0006935">
    <property type="term" value="P:chemotaxis"/>
    <property type="evidence" value="ECO:0007669"/>
    <property type="project" value="InterPro"/>
</dbReference>
<feature type="domain" description="HAMP" evidence="9">
    <location>
        <begin position="210"/>
        <end position="263"/>
    </location>
</feature>
<dbReference type="EMBL" id="QTTN01000060">
    <property type="protein sequence ID" value="REE56424.1"/>
    <property type="molecule type" value="Genomic_DNA"/>
</dbReference>
<dbReference type="SMART" id="SM00304">
    <property type="entry name" value="HAMP"/>
    <property type="match status" value="2"/>
</dbReference>
<dbReference type="PROSITE" id="PS50885">
    <property type="entry name" value="HAMP"/>
    <property type="match status" value="1"/>
</dbReference>
<reference evidence="10 11" key="1">
    <citation type="submission" date="2018-08" db="EMBL/GenBank/DDBJ databases">
        <title>Genomic Encyclopedia of Type Strains, Phase III (KMG-III): the genomes of soil and plant-associated and newly described type strains.</title>
        <authorList>
            <person name="Whitman W."/>
        </authorList>
    </citation>
    <scope>NUCLEOTIDE SEQUENCE [LARGE SCALE GENOMIC DNA]</scope>
    <source>
        <strain evidence="10 11">CGMCC 1.10966</strain>
    </source>
</reference>
<dbReference type="PANTHER" id="PTHR32089">
    <property type="entry name" value="METHYL-ACCEPTING CHEMOTAXIS PROTEIN MCPB"/>
    <property type="match status" value="1"/>
</dbReference>
<dbReference type="RefSeq" id="WP_116192555.1">
    <property type="nucleotide sequence ID" value="NZ_QTTN01000060.1"/>
</dbReference>
<dbReference type="GO" id="GO:0007165">
    <property type="term" value="P:signal transduction"/>
    <property type="evidence" value="ECO:0007669"/>
    <property type="project" value="UniProtKB-KW"/>
</dbReference>
<evidence type="ECO:0000256" key="1">
    <source>
        <dbReference type="ARBA" id="ARBA00004236"/>
    </source>
</evidence>
<evidence type="ECO:0000256" key="3">
    <source>
        <dbReference type="ARBA" id="ARBA00023136"/>
    </source>
</evidence>
<evidence type="ECO:0000256" key="7">
    <source>
        <dbReference type="SAM" id="Phobius"/>
    </source>
</evidence>
<evidence type="ECO:0000256" key="5">
    <source>
        <dbReference type="ARBA" id="ARBA00029447"/>
    </source>
</evidence>
<keyword evidence="4 6" id="KW-0807">Transducer</keyword>
<dbReference type="PANTHER" id="PTHR32089:SF112">
    <property type="entry name" value="LYSOZYME-LIKE PROTEIN-RELATED"/>
    <property type="match status" value="1"/>
</dbReference>
<organism evidence="10 11">
    <name type="scientific">Paenibacillus taihuensis</name>
    <dbReference type="NCBI Taxonomy" id="1156355"/>
    <lineage>
        <taxon>Bacteria</taxon>
        <taxon>Bacillati</taxon>
        <taxon>Bacillota</taxon>
        <taxon>Bacilli</taxon>
        <taxon>Bacillales</taxon>
        <taxon>Paenibacillaceae</taxon>
        <taxon>Paenibacillus</taxon>
    </lineage>
</organism>
<evidence type="ECO:0000256" key="2">
    <source>
        <dbReference type="ARBA" id="ARBA00022475"/>
    </source>
</evidence>
<evidence type="ECO:0000313" key="10">
    <source>
        <dbReference type="EMBL" id="REE56424.1"/>
    </source>
</evidence>
<dbReference type="InterPro" id="IPR004090">
    <property type="entry name" value="Chemotax_Me-accpt_rcpt"/>
</dbReference>
<feature type="transmembrane region" description="Helical" evidence="7">
    <location>
        <begin position="12"/>
        <end position="32"/>
    </location>
</feature>
<evidence type="ECO:0000256" key="4">
    <source>
        <dbReference type="ARBA" id="ARBA00023224"/>
    </source>
</evidence>
<dbReference type="PROSITE" id="PS50111">
    <property type="entry name" value="CHEMOTAXIS_TRANSDUC_2"/>
    <property type="match status" value="1"/>
</dbReference>
<dbReference type="GO" id="GO:0004888">
    <property type="term" value="F:transmembrane signaling receptor activity"/>
    <property type="evidence" value="ECO:0007669"/>
    <property type="project" value="InterPro"/>
</dbReference>
<proteinExistence type="inferred from homology"/>
<keyword evidence="7" id="KW-0812">Transmembrane</keyword>
<comment type="caution">
    <text evidence="10">The sequence shown here is derived from an EMBL/GenBank/DDBJ whole genome shotgun (WGS) entry which is preliminary data.</text>
</comment>
<comment type="subcellular location">
    <subcellularLocation>
        <location evidence="1">Cell membrane</location>
    </subcellularLocation>
</comment>
<sequence length="526" mass="56864">MWLLNNVSLKKKLSGLLIIPLALFMIITLYLIQKNNTNLNAMKTSMYDVTDQSTSLILNADRDMYQALVAYQTIGAGQLTDEELKQQQQDLSDNIAQATERVGKAGQILADNDLLAREHSESHVTVQENLDKFADNFTAWSGGAVNHSSDIAKFDTARESLNELGEFLDAYAISQAEFIQKSNKTSHQFIYILISLLVLAIGIIGFGVIRRITRSVDTILIQTRRFAEGELQTSGQKNHDKDELGSIAQSIEAMADGLRQLISQVLSSAESVTSAAAEISATTDEVARGNMYQAESAQTAAEVVTQLSRGVNEARSRAQEATKLTVGTNEDAINCSKTVSESLASMNHLSQRMHALEQDSIQIGGIIEVINDIAEQTNLLALNAAIEAARAGDQGRGFAVVADEVRKLAERSGEATKQISAIITGMQHSTQESVKAMSTTEVLYRQAGNALESIVYRVGEVTQQTKEIAATSVAQAAQSEEVMKQIEAIASISEEAAASAEETASSSQTLGSLANQLTAVVKKFRI</sequence>
<dbReference type="InterPro" id="IPR004089">
    <property type="entry name" value="MCPsignal_dom"/>
</dbReference>
<gene>
    <name evidence="10" type="ORF">A8990_16012</name>
</gene>
<dbReference type="Gene3D" id="1.10.287.950">
    <property type="entry name" value="Methyl-accepting chemotaxis protein"/>
    <property type="match status" value="1"/>
</dbReference>
<keyword evidence="7" id="KW-1133">Transmembrane helix</keyword>
<comment type="similarity">
    <text evidence="5">Belongs to the methyl-accepting chemotaxis (MCP) protein family.</text>
</comment>
<dbReference type="OrthoDB" id="9760371at2"/>
<dbReference type="Pfam" id="PF00672">
    <property type="entry name" value="HAMP"/>
    <property type="match status" value="1"/>
</dbReference>
<protein>
    <submittedName>
        <fullName evidence="10">Methyl-accepting chemotaxis protein</fullName>
    </submittedName>
</protein>
<dbReference type="GO" id="GO:0005886">
    <property type="term" value="C:plasma membrane"/>
    <property type="evidence" value="ECO:0007669"/>
    <property type="project" value="UniProtKB-SubCell"/>
</dbReference>
<dbReference type="SUPFAM" id="SSF58104">
    <property type="entry name" value="Methyl-accepting chemotaxis protein (MCP) signaling domain"/>
    <property type="match status" value="1"/>
</dbReference>
<keyword evidence="3 7" id="KW-0472">Membrane</keyword>
<dbReference type="InterPro" id="IPR003660">
    <property type="entry name" value="HAMP_dom"/>
</dbReference>
<dbReference type="Proteomes" id="UP000256304">
    <property type="component" value="Unassembled WGS sequence"/>
</dbReference>
<feature type="domain" description="Methyl-accepting transducer" evidence="8">
    <location>
        <begin position="268"/>
        <end position="511"/>
    </location>
</feature>
<evidence type="ECO:0000259" key="8">
    <source>
        <dbReference type="PROSITE" id="PS50111"/>
    </source>
</evidence>
<evidence type="ECO:0000256" key="6">
    <source>
        <dbReference type="PROSITE-ProRule" id="PRU00284"/>
    </source>
</evidence>
<feature type="transmembrane region" description="Helical" evidence="7">
    <location>
        <begin position="189"/>
        <end position="209"/>
    </location>
</feature>
<keyword evidence="11" id="KW-1185">Reference proteome</keyword>
<dbReference type="Pfam" id="PF00015">
    <property type="entry name" value="MCPsignal"/>
    <property type="match status" value="1"/>
</dbReference>
<accession>A0A3D9Q6E7</accession>
<name>A0A3D9Q6E7_9BACL</name>
<evidence type="ECO:0000313" key="11">
    <source>
        <dbReference type="Proteomes" id="UP000256304"/>
    </source>
</evidence>
<evidence type="ECO:0000259" key="9">
    <source>
        <dbReference type="PROSITE" id="PS50885"/>
    </source>
</evidence>
<dbReference type="PRINTS" id="PR00260">
    <property type="entry name" value="CHEMTRNSDUCR"/>
</dbReference>
<keyword evidence="2" id="KW-1003">Cell membrane</keyword>
<dbReference type="AlphaFoldDB" id="A0A3D9Q6E7"/>
<dbReference type="SMART" id="SM00283">
    <property type="entry name" value="MA"/>
    <property type="match status" value="1"/>
</dbReference>